<gene>
    <name evidence="8" type="ORF">GCM10023188_37070</name>
</gene>
<comment type="caution">
    <text evidence="8">The sequence shown here is derived from an EMBL/GenBank/DDBJ whole genome shotgun (WGS) entry which is preliminary data.</text>
</comment>
<keyword evidence="4 7" id="KW-0812">Transmembrane</keyword>
<reference evidence="9" key="1">
    <citation type="journal article" date="2019" name="Int. J. Syst. Evol. Microbiol.">
        <title>The Global Catalogue of Microorganisms (GCM) 10K type strain sequencing project: providing services to taxonomists for standard genome sequencing and annotation.</title>
        <authorList>
            <consortium name="The Broad Institute Genomics Platform"/>
            <consortium name="The Broad Institute Genome Sequencing Center for Infectious Disease"/>
            <person name="Wu L."/>
            <person name="Ma J."/>
        </authorList>
    </citation>
    <scope>NUCLEOTIDE SEQUENCE [LARGE SCALE GENOMIC DNA]</scope>
    <source>
        <strain evidence="9">JCM 17926</strain>
    </source>
</reference>
<dbReference type="PANTHER" id="PTHR30250">
    <property type="entry name" value="PST FAMILY PREDICTED COLANIC ACID TRANSPORTER"/>
    <property type="match status" value="1"/>
</dbReference>
<keyword evidence="3" id="KW-1003">Cell membrane</keyword>
<evidence type="ECO:0000256" key="1">
    <source>
        <dbReference type="ARBA" id="ARBA00004651"/>
    </source>
</evidence>
<feature type="transmembrane region" description="Helical" evidence="7">
    <location>
        <begin position="237"/>
        <end position="260"/>
    </location>
</feature>
<feature type="transmembrane region" description="Helical" evidence="7">
    <location>
        <begin position="213"/>
        <end position="231"/>
    </location>
</feature>
<evidence type="ECO:0000313" key="8">
    <source>
        <dbReference type="EMBL" id="GAA4440156.1"/>
    </source>
</evidence>
<keyword evidence="5 7" id="KW-1133">Transmembrane helix</keyword>
<comment type="similarity">
    <text evidence="2">Belongs to the polysaccharide synthase family.</text>
</comment>
<feature type="transmembrane region" description="Helical" evidence="7">
    <location>
        <begin position="116"/>
        <end position="137"/>
    </location>
</feature>
<evidence type="ECO:0000256" key="6">
    <source>
        <dbReference type="ARBA" id="ARBA00023136"/>
    </source>
</evidence>
<feature type="transmembrane region" description="Helical" evidence="7">
    <location>
        <begin position="299"/>
        <end position="321"/>
    </location>
</feature>
<evidence type="ECO:0000313" key="9">
    <source>
        <dbReference type="Proteomes" id="UP001500552"/>
    </source>
</evidence>
<dbReference type="CDD" id="cd13127">
    <property type="entry name" value="MATE_tuaB_like"/>
    <property type="match status" value="1"/>
</dbReference>
<feature type="transmembrane region" description="Helical" evidence="7">
    <location>
        <begin position="46"/>
        <end position="70"/>
    </location>
</feature>
<dbReference type="InterPro" id="IPR050833">
    <property type="entry name" value="Poly_Biosynth_Transport"/>
</dbReference>
<evidence type="ECO:0000256" key="7">
    <source>
        <dbReference type="SAM" id="Phobius"/>
    </source>
</evidence>
<feature type="transmembrane region" description="Helical" evidence="7">
    <location>
        <begin position="149"/>
        <end position="169"/>
    </location>
</feature>
<keyword evidence="6 7" id="KW-0472">Membrane</keyword>
<proteinExistence type="inferred from homology"/>
<evidence type="ECO:0000256" key="2">
    <source>
        <dbReference type="ARBA" id="ARBA00007430"/>
    </source>
</evidence>
<dbReference type="PANTHER" id="PTHR30250:SF10">
    <property type="entry name" value="LIPOPOLYSACCHARIDE BIOSYNTHESIS PROTEIN WZXC"/>
    <property type="match status" value="1"/>
</dbReference>
<name>A0ABP8M1B1_9BACT</name>
<feature type="transmembrane region" description="Helical" evidence="7">
    <location>
        <begin position="333"/>
        <end position="351"/>
    </location>
</feature>
<protein>
    <submittedName>
        <fullName evidence="8">Lipopolysaccharide biosynthesis protein</fullName>
    </submittedName>
</protein>
<feature type="transmembrane region" description="Helical" evidence="7">
    <location>
        <begin position="21"/>
        <end position="40"/>
    </location>
</feature>
<feature type="transmembrane region" description="Helical" evidence="7">
    <location>
        <begin position="175"/>
        <end position="193"/>
    </location>
</feature>
<feature type="transmembrane region" description="Helical" evidence="7">
    <location>
        <begin position="82"/>
        <end position="104"/>
    </location>
</feature>
<evidence type="ECO:0000256" key="4">
    <source>
        <dbReference type="ARBA" id="ARBA00022692"/>
    </source>
</evidence>
<evidence type="ECO:0000256" key="3">
    <source>
        <dbReference type="ARBA" id="ARBA00022475"/>
    </source>
</evidence>
<dbReference type="EMBL" id="BAABHC010000029">
    <property type="protein sequence ID" value="GAA4440156.1"/>
    <property type="molecule type" value="Genomic_DNA"/>
</dbReference>
<organism evidence="8 9">
    <name type="scientific">Pontibacter saemangeumensis</name>
    <dbReference type="NCBI Taxonomy" id="1084525"/>
    <lineage>
        <taxon>Bacteria</taxon>
        <taxon>Pseudomonadati</taxon>
        <taxon>Bacteroidota</taxon>
        <taxon>Cytophagia</taxon>
        <taxon>Cytophagales</taxon>
        <taxon>Hymenobacteraceae</taxon>
        <taxon>Pontibacter</taxon>
    </lineage>
</organism>
<feature type="transmembrane region" description="Helical" evidence="7">
    <location>
        <begin position="445"/>
        <end position="465"/>
    </location>
</feature>
<dbReference type="Pfam" id="PF13440">
    <property type="entry name" value="Polysacc_synt_3"/>
    <property type="match status" value="1"/>
</dbReference>
<keyword evidence="9" id="KW-1185">Reference proteome</keyword>
<evidence type="ECO:0000256" key="5">
    <source>
        <dbReference type="ARBA" id="ARBA00022989"/>
    </source>
</evidence>
<sequence length="485" mass="54315">MGPHNIKGKIVSGVFWNVLQLIINKTFSFAIKLVLAKFLFPEQFGLVGMAAVFTSFVQVFNELGIGAALVQRKDEHLRDSHFYTAFWTGVVWSVGIFLLITFVVAPLAANFYNEPLLRSIIPVLSIGVLSSPVNLVHRAQLTKKMDFKKLAFIGNASTIFAGAVALVLALQGAGVWSLVFNSVASFVIAMPLYFRATGWMPKLIWEKQAFNDIFGFGIYTTGTSILNNLLYNLDYLLIGKLVSASALGVYTFAFVLTDTFRNQFTIMMNKVMYPVYGRHQDDPGLLKKYYLKVVTYNSLIIYPIMVLLIILGEPLILNFFGSKWEESILPMKILALSVMVHMLVSGHASLLRGQGRPKLELKLQFFKAVFLYAPLITLGIYKYGIVGASWACVAYKVLEVILIQYYLKKVVDISIKDILTHLKVPFIASAVSFVLTSMLYLAGVHYLICAMVLGLTYTGIVVMLMHEELMLQYRELKKGRVKQVA</sequence>
<feature type="transmembrane region" description="Helical" evidence="7">
    <location>
        <begin position="363"/>
        <end position="381"/>
    </location>
</feature>
<accession>A0ABP8M1B1</accession>
<dbReference type="Proteomes" id="UP001500552">
    <property type="component" value="Unassembled WGS sequence"/>
</dbReference>
<comment type="subcellular location">
    <subcellularLocation>
        <location evidence="1">Cell membrane</location>
        <topology evidence="1">Multi-pass membrane protein</topology>
    </subcellularLocation>
</comment>